<evidence type="ECO:0000313" key="3">
    <source>
        <dbReference type="Proteomes" id="UP000199408"/>
    </source>
</evidence>
<evidence type="ECO:0000256" key="1">
    <source>
        <dbReference type="SAM" id="MobiDB-lite"/>
    </source>
</evidence>
<sequence length="79" mass="8274">MSGTGGPTWYGRVARTTLRGIHAGLVTLGNMMVLVHADSTDRGSSAASGPPAGHPERLVSHLPPSDVESGLWRQVRGSR</sequence>
<protein>
    <submittedName>
        <fullName evidence="2">Uncharacterized protein</fullName>
    </submittedName>
</protein>
<name>A0A1C5IMR7_9ACTN</name>
<proteinExistence type="predicted"/>
<dbReference type="AlphaFoldDB" id="A0A1C5IMR7"/>
<evidence type="ECO:0000313" key="2">
    <source>
        <dbReference type="EMBL" id="SCG59106.1"/>
    </source>
</evidence>
<dbReference type="EMBL" id="FMDN01000013">
    <property type="protein sequence ID" value="SCG59106.1"/>
    <property type="molecule type" value="Genomic_DNA"/>
</dbReference>
<organism evidence="2 3">
    <name type="scientific">Micromonospora halophytica</name>
    <dbReference type="NCBI Taxonomy" id="47864"/>
    <lineage>
        <taxon>Bacteria</taxon>
        <taxon>Bacillati</taxon>
        <taxon>Actinomycetota</taxon>
        <taxon>Actinomycetes</taxon>
        <taxon>Micromonosporales</taxon>
        <taxon>Micromonosporaceae</taxon>
        <taxon>Micromonospora</taxon>
    </lineage>
</organism>
<dbReference type="RefSeq" id="WP_091298691.1">
    <property type="nucleotide sequence ID" value="NZ_FMDN01000013.1"/>
</dbReference>
<dbReference type="Pfam" id="PF19534">
    <property type="entry name" value="DUF6059"/>
    <property type="match status" value="1"/>
</dbReference>
<feature type="region of interest" description="Disordered" evidence="1">
    <location>
        <begin position="39"/>
        <end position="79"/>
    </location>
</feature>
<accession>A0A1C5IMR7</accession>
<gene>
    <name evidence="2" type="ORF">GA0070560_11362</name>
</gene>
<dbReference type="Proteomes" id="UP000199408">
    <property type="component" value="Unassembled WGS sequence"/>
</dbReference>
<keyword evidence="3" id="KW-1185">Reference proteome</keyword>
<dbReference type="InterPro" id="IPR045701">
    <property type="entry name" value="DUF6059"/>
</dbReference>
<reference evidence="3" key="1">
    <citation type="submission" date="2016-06" db="EMBL/GenBank/DDBJ databases">
        <authorList>
            <person name="Varghese N."/>
        </authorList>
    </citation>
    <scope>NUCLEOTIDE SEQUENCE [LARGE SCALE GENOMIC DNA]</scope>
    <source>
        <strain evidence="3">DSM 43171</strain>
    </source>
</reference>
<dbReference type="OrthoDB" id="4312495at2"/>